<reference evidence="2" key="1">
    <citation type="journal article" date="2019" name="Int. J. Syst. Evol. Microbiol.">
        <title>The Global Catalogue of Microorganisms (GCM) 10K type strain sequencing project: providing services to taxonomists for standard genome sequencing and annotation.</title>
        <authorList>
            <consortium name="The Broad Institute Genomics Platform"/>
            <consortium name="The Broad Institute Genome Sequencing Center for Infectious Disease"/>
            <person name="Wu L."/>
            <person name="Ma J."/>
        </authorList>
    </citation>
    <scope>NUCLEOTIDE SEQUENCE [LARGE SCALE GENOMIC DNA]</scope>
    <source>
        <strain evidence="2">KCTC 42456</strain>
    </source>
</reference>
<keyword evidence="2" id="KW-1185">Reference proteome</keyword>
<gene>
    <name evidence="1" type="ORF">ACFSSE_04930</name>
</gene>
<dbReference type="InterPro" id="IPR035093">
    <property type="entry name" value="RelE/ParE_toxin_dom_sf"/>
</dbReference>
<organism evidence="1 2">
    <name type="scientific">Pedobacter alpinus</name>
    <dbReference type="NCBI Taxonomy" id="1590643"/>
    <lineage>
        <taxon>Bacteria</taxon>
        <taxon>Pseudomonadati</taxon>
        <taxon>Bacteroidota</taxon>
        <taxon>Sphingobacteriia</taxon>
        <taxon>Sphingobacteriales</taxon>
        <taxon>Sphingobacteriaceae</taxon>
        <taxon>Pedobacter</taxon>
    </lineage>
</organism>
<evidence type="ECO:0008006" key="3">
    <source>
        <dbReference type="Google" id="ProtNLM"/>
    </source>
</evidence>
<dbReference type="Proteomes" id="UP001597546">
    <property type="component" value="Unassembled WGS sequence"/>
</dbReference>
<evidence type="ECO:0000313" key="2">
    <source>
        <dbReference type="Proteomes" id="UP001597546"/>
    </source>
</evidence>
<proteinExistence type="predicted"/>
<sequence length="62" mass="7290">MALEIQWSPKSLQKFHSVISYLNENWGNQVAKDFVRRTEILIQTLTVQPKIFRSISSTLEIR</sequence>
<protein>
    <recommendedName>
        <fullName evidence="3">Type II toxin-antitoxin system RelE/ParE family toxin</fullName>
    </recommendedName>
</protein>
<name>A0ABW5TPM4_9SPHI</name>
<dbReference type="RefSeq" id="WP_379041845.1">
    <property type="nucleotide sequence ID" value="NZ_JBHSKW010000018.1"/>
</dbReference>
<dbReference type="Gene3D" id="3.30.2310.20">
    <property type="entry name" value="RelE-like"/>
    <property type="match status" value="1"/>
</dbReference>
<accession>A0ABW5TPM4</accession>
<dbReference type="EMBL" id="JBHULV010000014">
    <property type="protein sequence ID" value="MFD2731041.1"/>
    <property type="molecule type" value="Genomic_DNA"/>
</dbReference>
<evidence type="ECO:0000313" key="1">
    <source>
        <dbReference type="EMBL" id="MFD2731041.1"/>
    </source>
</evidence>
<comment type="caution">
    <text evidence="1">The sequence shown here is derived from an EMBL/GenBank/DDBJ whole genome shotgun (WGS) entry which is preliminary data.</text>
</comment>